<evidence type="ECO:0000313" key="8">
    <source>
        <dbReference type="Proteomes" id="UP000071778"/>
    </source>
</evidence>
<dbReference type="PATRIC" id="fig|279058.17.peg.4433"/>
<dbReference type="Proteomes" id="UP000071778">
    <property type="component" value="Chromosome"/>
</dbReference>
<dbReference type="InterPro" id="IPR050723">
    <property type="entry name" value="CFA/CMAS"/>
</dbReference>
<evidence type="ECO:0000256" key="4">
    <source>
        <dbReference type="ARBA" id="ARBA00022691"/>
    </source>
</evidence>
<dbReference type="GO" id="GO:0032259">
    <property type="term" value="P:methylation"/>
    <property type="evidence" value="ECO:0007669"/>
    <property type="project" value="UniProtKB-KW"/>
</dbReference>
<feature type="active site" evidence="6">
    <location>
        <position position="398"/>
    </location>
</feature>
<keyword evidence="4" id="KW-0949">S-adenosyl-L-methionine</keyword>
<keyword evidence="3 7" id="KW-0808">Transferase</keyword>
<dbReference type="Gene3D" id="3.40.50.150">
    <property type="entry name" value="Vaccinia Virus protein VP39"/>
    <property type="match status" value="1"/>
</dbReference>
<dbReference type="SUPFAM" id="SSF53335">
    <property type="entry name" value="S-adenosyl-L-methionine-dependent methyltransferases"/>
    <property type="match status" value="1"/>
</dbReference>
<dbReference type="AlphaFoldDB" id="A0A127QP05"/>
<evidence type="ECO:0000256" key="1">
    <source>
        <dbReference type="ARBA" id="ARBA00010815"/>
    </source>
</evidence>
<dbReference type="RefSeq" id="WP_061534682.1">
    <property type="nucleotide sequence ID" value="NZ_CP013233.1"/>
</dbReference>
<evidence type="ECO:0000256" key="3">
    <source>
        <dbReference type="ARBA" id="ARBA00022679"/>
    </source>
</evidence>
<proteinExistence type="inferred from homology"/>
<dbReference type="PANTHER" id="PTHR43667:SF2">
    <property type="entry name" value="FATTY ACID C-METHYL TRANSFERASE"/>
    <property type="match status" value="1"/>
</dbReference>
<reference evidence="7 8" key="1">
    <citation type="submission" date="2015-11" db="EMBL/GenBank/DDBJ databases">
        <title>Exploring the genomic traits of fungus-feeding bacterial genus Collimonas.</title>
        <authorList>
            <person name="Song C."/>
            <person name="Schmidt R."/>
            <person name="de Jager V."/>
            <person name="Krzyzanowska D."/>
            <person name="Jongedijk E."/>
            <person name="Cankar K."/>
            <person name="Beekwilder J."/>
            <person name="van Veen A."/>
            <person name="de Boer W."/>
            <person name="van Veen J.A."/>
            <person name="Garbeva P."/>
        </authorList>
    </citation>
    <scope>NUCLEOTIDE SEQUENCE [LARGE SCALE GENOMIC DNA]</scope>
    <source>
        <strain evidence="7 8">Ter282</strain>
    </source>
</reference>
<evidence type="ECO:0000313" key="7">
    <source>
        <dbReference type="EMBL" id="AMP11771.1"/>
    </source>
</evidence>
<evidence type="ECO:0000256" key="6">
    <source>
        <dbReference type="PIRSR" id="PIRSR003085-1"/>
    </source>
</evidence>
<sequence>MNSDSTHSNAFDFSPNTGYLSTESYPAQARFILQMLGKLEHGALTMQFPDGQSATFGKVNEQHPRPLTMTLKNWDVCHAALKSGDIGFAETYIDKHWTTDNLHGLIELFIRNRQAVESVIYGNWWGNLLYRIKHLFNNNSKAGSRKNIHAHYDIGNDFYQLWLDPSMTYSSALFSDGHVENLQEAQLVKYHRILKQLNIGDGARILEIGCGWGGFAEIAAREASAHVTGLTLSTEQLQFANQRLQQAGVVDRTEMLLQDYRDIDGQFDAIASIEMFEAVGEKYWPGYFSCVSRNLKAGGRACIQSIVIADELFERYRKSTDFIQQYIFPGGMLPSPSVFCRNAEQHGLKVVDTLLFGIDYARTLAEWRQAFKQQLPRLLTQGFDDRFLRTWDFYLAYCEAGFRAGSINVAQFTLQKI</sequence>
<keyword evidence="8" id="KW-1185">Reference proteome</keyword>
<dbReference type="PIRSF" id="PIRSF003085">
    <property type="entry name" value="CMAS"/>
    <property type="match status" value="1"/>
</dbReference>
<dbReference type="InterPro" id="IPR029063">
    <property type="entry name" value="SAM-dependent_MTases_sf"/>
</dbReference>
<dbReference type="InterPro" id="IPR003333">
    <property type="entry name" value="CMAS"/>
</dbReference>
<dbReference type="GO" id="GO:0008610">
    <property type="term" value="P:lipid biosynthetic process"/>
    <property type="evidence" value="ECO:0007669"/>
    <property type="project" value="InterPro"/>
</dbReference>
<dbReference type="Pfam" id="PF02353">
    <property type="entry name" value="CMAS"/>
    <property type="match status" value="1"/>
</dbReference>
<comment type="similarity">
    <text evidence="1">Belongs to the CFA/CMAS family.</text>
</comment>
<organism evidence="7 8">
    <name type="scientific">Collimonas arenae</name>
    <dbReference type="NCBI Taxonomy" id="279058"/>
    <lineage>
        <taxon>Bacteria</taxon>
        <taxon>Pseudomonadati</taxon>
        <taxon>Pseudomonadota</taxon>
        <taxon>Betaproteobacteria</taxon>
        <taxon>Burkholderiales</taxon>
        <taxon>Oxalobacteraceae</taxon>
        <taxon>Collimonas</taxon>
    </lineage>
</organism>
<dbReference type="OrthoDB" id="9782855at2"/>
<dbReference type="GO" id="GO:0008168">
    <property type="term" value="F:methyltransferase activity"/>
    <property type="evidence" value="ECO:0007669"/>
    <property type="project" value="UniProtKB-KW"/>
</dbReference>
<dbReference type="PANTHER" id="PTHR43667">
    <property type="entry name" value="CYCLOPROPANE-FATTY-ACYL-PHOSPHOLIPID SYNTHASE"/>
    <property type="match status" value="1"/>
</dbReference>
<dbReference type="CDD" id="cd02440">
    <property type="entry name" value="AdoMet_MTases"/>
    <property type="match status" value="1"/>
</dbReference>
<evidence type="ECO:0000256" key="2">
    <source>
        <dbReference type="ARBA" id="ARBA00022603"/>
    </source>
</evidence>
<protein>
    <submittedName>
        <fullName evidence="7">Methyltransferase domain protein</fullName>
    </submittedName>
</protein>
<keyword evidence="5" id="KW-0443">Lipid metabolism</keyword>
<dbReference type="EMBL" id="CP013235">
    <property type="protein sequence ID" value="AMP11771.1"/>
    <property type="molecule type" value="Genomic_DNA"/>
</dbReference>
<accession>A0A127QP05</accession>
<name>A0A127QP05_9BURK</name>
<gene>
    <name evidence="7" type="ORF">CAter282_4111</name>
</gene>
<keyword evidence="2 7" id="KW-0489">Methyltransferase</keyword>
<evidence type="ECO:0000256" key="5">
    <source>
        <dbReference type="ARBA" id="ARBA00023098"/>
    </source>
</evidence>